<gene>
    <name evidence="6" type="primary">LOC110804385</name>
</gene>
<sequence length="726" mass="81742">MGKLGKKARKFAKKHLQTVMKQKRKFKAIHKKKNAPRAGKDGPEDQAGDTKSTERTPLVENIEDASLDIFSSEDDYDTVGDGSDSDGVLSEESSCVYAGESEMELHSEDVDQGSELSIQNQKIYSELLAKKKRLEVLKRKDPRFETFLQEHINGLESLDNEDMSDEDGTSNHDLLSFTDITPSPNAGKLLSTSTVKSWCQIVKEQQNLSVMRGLLNAYRSACHYGAESNASVSSPAIKNKETFCSILLFMLSEGDNIFRGLLGISSDCKKQTILELKSSKWESVKPMVKSFFTSTLFLLNQFTDADILAYTLNRLRVSLVLFAAFPSLQWKLTEVAVRLWATGGGTLSSCSFLVLRDMSSTFGNDFYDKCLKKTYKAVISRCKAVDPSSINHIEYIKNSYVELCCIDLQRSVKVALASAQKLAAILQLGLQSKEEALMKICSWEYVLCIDLWVKYVSINIKENDLHGLLFPLIQVINGVAKLFAGQRYLPLRVKCIQWLNQLSTSSEIFIPVSSLALDILESSNAQEVGKPVKDDVNLSTTLKLPKYWPKKWEFQEECVLAAVELLCAHFLQWSHHISFPDLATVPVIRLKQYYEKSTVESLRRPVKRLIDQVERNMDFVQRKRDDVSFSPVDQAAADSFLQGVKRDDKSPFIQYYKSITQNAVTRKLSTNGKTSVPNQKKVEGKKRKSPQKLEDASADSEKKIAKISENPSTGSQQVVKRKKQRT</sequence>
<protein>
    <submittedName>
        <fullName evidence="6">Protein REBELOTE isoform X1</fullName>
    </submittedName>
</protein>
<dbReference type="InterPro" id="IPR005343">
    <property type="entry name" value="Noc2"/>
</dbReference>
<evidence type="ECO:0000313" key="6">
    <source>
        <dbReference type="RefSeq" id="XP_021865675.2"/>
    </source>
</evidence>
<dbReference type="Proteomes" id="UP000813463">
    <property type="component" value="Chromosome 1"/>
</dbReference>
<accession>A0A9R0KBM0</accession>
<evidence type="ECO:0000256" key="2">
    <source>
        <dbReference type="ARBA" id="ARBA00005907"/>
    </source>
</evidence>
<dbReference type="GO" id="GO:0042273">
    <property type="term" value="P:ribosomal large subunit biogenesis"/>
    <property type="evidence" value="ECO:0000318"/>
    <property type="project" value="GO_Central"/>
</dbReference>
<comment type="similarity">
    <text evidence="2">Belongs to the NOC2 family.</text>
</comment>
<evidence type="ECO:0000256" key="3">
    <source>
        <dbReference type="ARBA" id="ARBA00023242"/>
    </source>
</evidence>
<dbReference type="GO" id="GO:0005730">
    <property type="term" value="C:nucleolus"/>
    <property type="evidence" value="ECO:0000318"/>
    <property type="project" value="GO_Central"/>
</dbReference>
<dbReference type="PANTHER" id="PTHR12687:SF8">
    <property type="entry name" value="PROTEIN REBELOTE"/>
    <property type="match status" value="1"/>
</dbReference>
<dbReference type="Pfam" id="PF03715">
    <property type="entry name" value="Noc2"/>
    <property type="match status" value="1"/>
</dbReference>
<evidence type="ECO:0000313" key="5">
    <source>
        <dbReference type="Proteomes" id="UP000813463"/>
    </source>
</evidence>
<name>A0A9R0KBM0_SPIOL</name>
<evidence type="ECO:0000256" key="4">
    <source>
        <dbReference type="SAM" id="MobiDB-lite"/>
    </source>
</evidence>
<evidence type="ECO:0000256" key="1">
    <source>
        <dbReference type="ARBA" id="ARBA00004123"/>
    </source>
</evidence>
<feature type="compositionally biased region" description="Polar residues" evidence="4">
    <location>
        <begin position="669"/>
        <end position="678"/>
    </location>
</feature>
<proteinExistence type="inferred from homology"/>
<dbReference type="AlphaFoldDB" id="A0A9R0KBM0"/>
<feature type="compositionally biased region" description="Basic and acidic residues" evidence="4">
    <location>
        <begin position="691"/>
        <end position="706"/>
    </location>
</feature>
<dbReference type="GO" id="GO:0030691">
    <property type="term" value="C:Noc2p-Noc3p complex"/>
    <property type="evidence" value="ECO:0000318"/>
    <property type="project" value="GO_Central"/>
</dbReference>
<reference evidence="6" key="2">
    <citation type="submission" date="2025-08" db="UniProtKB">
        <authorList>
            <consortium name="RefSeq"/>
        </authorList>
    </citation>
    <scope>IDENTIFICATION</scope>
    <source>
        <tissue evidence="6">Leaf</tissue>
    </source>
</reference>
<feature type="region of interest" description="Disordered" evidence="4">
    <location>
        <begin position="669"/>
        <end position="726"/>
    </location>
</feature>
<dbReference type="KEGG" id="soe:110804385"/>
<dbReference type="RefSeq" id="XP_021865675.2">
    <property type="nucleotide sequence ID" value="XM_022009983.2"/>
</dbReference>
<dbReference type="PANTHER" id="PTHR12687">
    <property type="entry name" value="NUCLEOLAR COMPLEX 2 AND RAD4-RELATED"/>
    <property type="match status" value="1"/>
</dbReference>
<keyword evidence="3" id="KW-0539">Nucleus</keyword>
<reference evidence="5" key="1">
    <citation type="journal article" date="2021" name="Nat. Commun.">
        <title>Genomic analyses provide insights into spinach domestication and the genetic basis of agronomic traits.</title>
        <authorList>
            <person name="Cai X."/>
            <person name="Sun X."/>
            <person name="Xu C."/>
            <person name="Sun H."/>
            <person name="Wang X."/>
            <person name="Ge C."/>
            <person name="Zhang Z."/>
            <person name="Wang Q."/>
            <person name="Fei Z."/>
            <person name="Jiao C."/>
            <person name="Wang Q."/>
        </authorList>
    </citation>
    <scope>NUCLEOTIDE SEQUENCE [LARGE SCALE GENOMIC DNA]</scope>
    <source>
        <strain evidence="5">cv. Varoflay</strain>
    </source>
</reference>
<keyword evidence="5" id="KW-1185">Reference proteome</keyword>
<dbReference type="GeneID" id="110804385"/>
<comment type="subcellular location">
    <subcellularLocation>
        <location evidence="1">Nucleus</location>
    </subcellularLocation>
</comment>
<dbReference type="GO" id="GO:0030690">
    <property type="term" value="C:Noc1p-Noc2p complex"/>
    <property type="evidence" value="ECO:0000318"/>
    <property type="project" value="GO_Central"/>
</dbReference>
<feature type="region of interest" description="Disordered" evidence="4">
    <location>
        <begin position="1"/>
        <end position="60"/>
    </location>
</feature>
<feature type="compositionally biased region" description="Polar residues" evidence="4">
    <location>
        <begin position="709"/>
        <end position="718"/>
    </location>
</feature>
<organism evidence="5 6">
    <name type="scientific">Spinacia oleracea</name>
    <name type="common">Spinach</name>
    <dbReference type="NCBI Taxonomy" id="3562"/>
    <lineage>
        <taxon>Eukaryota</taxon>
        <taxon>Viridiplantae</taxon>
        <taxon>Streptophyta</taxon>
        <taxon>Embryophyta</taxon>
        <taxon>Tracheophyta</taxon>
        <taxon>Spermatophyta</taxon>
        <taxon>Magnoliopsida</taxon>
        <taxon>eudicotyledons</taxon>
        <taxon>Gunneridae</taxon>
        <taxon>Pentapetalae</taxon>
        <taxon>Caryophyllales</taxon>
        <taxon>Chenopodiaceae</taxon>
        <taxon>Chenopodioideae</taxon>
        <taxon>Anserineae</taxon>
        <taxon>Spinacia</taxon>
    </lineage>
</organism>
<dbReference type="GO" id="GO:0005654">
    <property type="term" value="C:nucleoplasm"/>
    <property type="evidence" value="ECO:0000318"/>
    <property type="project" value="GO_Central"/>
</dbReference>
<feature type="compositionally biased region" description="Basic residues" evidence="4">
    <location>
        <begin position="1"/>
        <end position="35"/>
    </location>
</feature>